<evidence type="ECO:0000313" key="1">
    <source>
        <dbReference type="EMBL" id="KAE9386392.1"/>
    </source>
</evidence>
<reference evidence="1" key="1">
    <citation type="journal article" date="2019" name="Environ. Microbiol.">
        <title>Fungal ecological strategies reflected in gene transcription - a case study of two litter decomposers.</title>
        <authorList>
            <person name="Barbi F."/>
            <person name="Kohler A."/>
            <person name="Barry K."/>
            <person name="Baskaran P."/>
            <person name="Daum C."/>
            <person name="Fauchery L."/>
            <person name="Ihrmark K."/>
            <person name="Kuo A."/>
            <person name="LaButti K."/>
            <person name="Lipzen A."/>
            <person name="Morin E."/>
            <person name="Grigoriev I.V."/>
            <person name="Henrissat B."/>
            <person name="Lindahl B."/>
            <person name="Martin F."/>
        </authorList>
    </citation>
    <scope>NUCLEOTIDE SEQUENCE</scope>
    <source>
        <strain evidence="1">JB14</strain>
    </source>
</reference>
<gene>
    <name evidence="1" type="ORF">BT96DRAFT_539595</name>
</gene>
<protein>
    <submittedName>
        <fullName evidence="1">Uncharacterized protein</fullName>
    </submittedName>
</protein>
<proteinExistence type="predicted"/>
<dbReference type="AlphaFoldDB" id="A0A6A4GKX4"/>
<dbReference type="Proteomes" id="UP000799118">
    <property type="component" value="Unassembled WGS sequence"/>
</dbReference>
<keyword evidence="2" id="KW-1185">Reference proteome</keyword>
<accession>A0A6A4GKX4</accession>
<dbReference type="EMBL" id="ML769884">
    <property type="protein sequence ID" value="KAE9386392.1"/>
    <property type="molecule type" value="Genomic_DNA"/>
</dbReference>
<evidence type="ECO:0000313" key="2">
    <source>
        <dbReference type="Proteomes" id="UP000799118"/>
    </source>
</evidence>
<organism evidence="1 2">
    <name type="scientific">Gymnopus androsaceus JB14</name>
    <dbReference type="NCBI Taxonomy" id="1447944"/>
    <lineage>
        <taxon>Eukaryota</taxon>
        <taxon>Fungi</taxon>
        <taxon>Dikarya</taxon>
        <taxon>Basidiomycota</taxon>
        <taxon>Agaricomycotina</taxon>
        <taxon>Agaricomycetes</taxon>
        <taxon>Agaricomycetidae</taxon>
        <taxon>Agaricales</taxon>
        <taxon>Marasmiineae</taxon>
        <taxon>Omphalotaceae</taxon>
        <taxon>Gymnopus</taxon>
    </lineage>
</organism>
<sequence>MFSPPHLHCMNSSCSRYPIRVLILSIHLPAHRRPTIVMQQVLPFLQHAVLGSQQPQATLPLARRCSTRMFSTLFLLYRKPYPHHLRGVLLRDMRRNPVRVAASLALTDLRVFGQRRLWAQIPFIENQLIYYSTLPSCFEYYYFLYLLTYMSRHHSSEHCFLSLLLTLACDSYIRGSCRPFHLF</sequence>
<name>A0A6A4GKX4_9AGAR</name>